<feature type="transmembrane region" description="Helical" evidence="6">
    <location>
        <begin position="82"/>
        <end position="99"/>
    </location>
</feature>
<comment type="subcellular location">
    <subcellularLocation>
        <location evidence="1">Cell membrane</location>
        <topology evidence="1">Multi-pass membrane protein</topology>
    </subcellularLocation>
</comment>
<evidence type="ECO:0000256" key="4">
    <source>
        <dbReference type="ARBA" id="ARBA00022989"/>
    </source>
</evidence>
<dbReference type="GO" id="GO:0042970">
    <property type="term" value="F:homoserine transmembrane transporter activity"/>
    <property type="evidence" value="ECO:0007669"/>
    <property type="project" value="TreeGrafter"/>
</dbReference>
<evidence type="ECO:0000256" key="5">
    <source>
        <dbReference type="ARBA" id="ARBA00023136"/>
    </source>
</evidence>
<dbReference type="AlphaFoldDB" id="A0A0S2SDI6"/>
<evidence type="ECO:0000256" key="6">
    <source>
        <dbReference type="SAM" id="Phobius"/>
    </source>
</evidence>
<dbReference type="PANTHER" id="PTHR30086">
    <property type="entry name" value="ARGININE EXPORTER PROTEIN ARGO"/>
    <property type="match status" value="1"/>
</dbReference>
<feature type="transmembrane region" description="Helical" evidence="6">
    <location>
        <begin position="119"/>
        <end position="140"/>
    </location>
</feature>
<proteinExistence type="predicted"/>
<dbReference type="PATRIC" id="fig|652.5.peg.4154"/>
<evidence type="ECO:0000256" key="3">
    <source>
        <dbReference type="ARBA" id="ARBA00022692"/>
    </source>
</evidence>
<dbReference type="KEGG" id="asr:WL1483_331"/>
<gene>
    <name evidence="7" type="ORF">WL1483_331</name>
</gene>
<evidence type="ECO:0000256" key="2">
    <source>
        <dbReference type="ARBA" id="ARBA00022475"/>
    </source>
</evidence>
<keyword evidence="5 6" id="KW-0472">Membrane</keyword>
<organism evidence="7 8">
    <name type="scientific">Aeromonas schubertii</name>
    <dbReference type="NCBI Taxonomy" id="652"/>
    <lineage>
        <taxon>Bacteria</taxon>
        <taxon>Pseudomonadati</taxon>
        <taxon>Pseudomonadota</taxon>
        <taxon>Gammaproteobacteria</taxon>
        <taxon>Aeromonadales</taxon>
        <taxon>Aeromonadaceae</taxon>
        <taxon>Aeromonas</taxon>
    </lineage>
</organism>
<dbReference type="Proteomes" id="UP000058114">
    <property type="component" value="Chromosome"/>
</dbReference>
<dbReference type="PANTHER" id="PTHR30086:SF5">
    <property type="entry name" value="HOMOGENTISATE EXPORT PROTEIN"/>
    <property type="match status" value="1"/>
</dbReference>
<sequence length="210" mass="22840">MRPEGDMMSEWTLLLMFIPTFFLISISPGLCMMLAMSFGASLGLRRTLWVIGGELVGVGLIALTALLGYTRVLAEQPALMQGFKYLGALYLLWMGVASWRGGGQAGATRQEDSGRPGLVLRGFTVAISNPKSWLFMMTLLPPFISPALSTELQTLLFVALVILIECINLLLYAYGGQRANQLLQGQGRGDLLGRVSSLLMMGVAGYWLLT</sequence>
<protein>
    <submittedName>
        <fullName evidence="7">Lysine exporter protein LysE/YggA</fullName>
    </submittedName>
</protein>
<evidence type="ECO:0000256" key="1">
    <source>
        <dbReference type="ARBA" id="ARBA00004651"/>
    </source>
</evidence>
<evidence type="ECO:0000313" key="7">
    <source>
        <dbReference type="EMBL" id="ALP39750.1"/>
    </source>
</evidence>
<keyword evidence="4 6" id="KW-1133">Transmembrane helix</keyword>
<accession>A0A0S2SDI6</accession>
<evidence type="ECO:0000313" key="8">
    <source>
        <dbReference type="Proteomes" id="UP000058114"/>
    </source>
</evidence>
<dbReference type="GO" id="GO:0005886">
    <property type="term" value="C:plasma membrane"/>
    <property type="evidence" value="ECO:0007669"/>
    <property type="project" value="UniProtKB-SubCell"/>
</dbReference>
<keyword evidence="3 6" id="KW-0812">Transmembrane</keyword>
<reference evidence="7 8" key="2">
    <citation type="journal article" date="2016" name="Genome Announc.">
        <title>Complete Genome Sequence of the Highly Virulent Aeromonas schubertii Strain WL1483, Isolated from Diseased Snakehead Fish (Channa argus) in China.</title>
        <authorList>
            <person name="Liu L."/>
            <person name="Li N."/>
            <person name="Zhang D."/>
            <person name="Fu X."/>
            <person name="Shi C."/>
            <person name="Lin Q."/>
            <person name="Hao G."/>
        </authorList>
    </citation>
    <scope>NUCLEOTIDE SEQUENCE [LARGE SCALE GENOMIC DNA]</scope>
    <source>
        <strain evidence="7 8">WL1483</strain>
    </source>
</reference>
<feature type="transmembrane region" description="Helical" evidence="6">
    <location>
        <begin position="12"/>
        <end position="36"/>
    </location>
</feature>
<dbReference type="InterPro" id="IPR001123">
    <property type="entry name" value="LeuE-type"/>
</dbReference>
<feature type="transmembrane region" description="Helical" evidence="6">
    <location>
        <begin position="48"/>
        <end position="70"/>
    </location>
</feature>
<name>A0A0S2SDI6_9GAMM</name>
<keyword evidence="2" id="KW-1003">Cell membrane</keyword>
<feature type="transmembrane region" description="Helical" evidence="6">
    <location>
        <begin position="152"/>
        <end position="171"/>
    </location>
</feature>
<reference evidence="8" key="1">
    <citation type="submission" date="2015-10" db="EMBL/GenBank/DDBJ databases">
        <title>Complete Genome Sequence of Aeromonas schubertii strain WL1483.</title>
        <authorList>
            <person name="Liu L."/>
        </authorList>
    </citation>
    <scope>NUCLEOTIDE SEQUENCE [LARGE SCALE GENOMIC DNA]</scope>
    <source>
        <strain evidence="8">WL1483</strain>
    </source>
</reference>
<dbReference type="EMBL" id="CP013067">
    <property type="protein sequence ID" value="ALP39750.1"/>
    <property type="molecule type" value="Genomic_DNA"/>
</dbReference>
<dbReference type="Pfam" id="PF01810">
    <property type="entry name" value="LysE"/>
    <property type="match status" value="1"/>
</dbReference>